<dbReference type="EMBL" id="CM042039">
    <property type="protein sequence ID" value="KAI3725003.1"/>
    <property type="molecule type" value="Genomic_DNA"/>
</dbReference>
<accession>A0ACB9BSU3</accession>
<sequence length="196" mass="22471">MSTAYNPQTDGQSERTIQTLEDMLQACAIEFEGSWDNHLPLIEYFYNNSYHSSIKAAPFKALYGKKCRTPICWTEVGDYQLSGPENLQETTDKIVQIKQRLKVAQDRQKSYADKRRRPLEFQVGDYVVLKVSLWKGVVHFRKRGKLGPRYNGPYKITERVGAIAYKLELPEALQGIHNTSHVSCLCKCLALIRQSP</sequence>
<proteinExistence type="predicted"/>
<evidence type="ECO:0000313" key="2">
    <source>
        <dbReference type="Proteomes" id="UP001056120"/>
    </source>
</evidence>
<protein>
    <submittedName>
        <fullName evidence="1">Uncharacterized protein</fullName>
    </submittedName>
</protein>
<evidence type="ECO:0000313" key="1">
    <source>
        <dbReference type="EMBL" id="KAI3725003.1"/>
    </source>
</evidence>
<dbReference type="Proteomes" id="UP001056120">
    <property type="component" value="Linkage Group LG22"/>
</dbReference>
<reference evidence="1 2" key="2">
    <citation type="journal article" date="2022" name="Mol. Ecol. Resour.">
        <title>The genomes of chicory, endive, great burdock and yacon provide insights into Asteraceae paleo-polyploidization history and plant inulin production.</title>
        <authorList>
            <person name="Fan W."/>
            <person name="Wang S."/>
            <person name="Wang H."/>
            <person name="Wang A."/>
            <person name="Jiang F."/>
            <person name="Liu H."/>
            <person name="Zhao H."/>
            <person name="Xu D."/>
            <person name="Zhang Y."/>
        </authorList>
    </citation>
    <scope>NUCLEOTIDE SEQUENCE [LARGE SCALE GENOMIC DNA]</scope>
    <source>
        <strain evidence="2">cv. Yunnan</strain>
        <tissue evidence="1">Leaves</tissue>
    </source>
</reference>
<organism evidence="1 2">
    <name type="scientific">Smallanthus sonchifolius</name>
    <dbReference type="NCBI Taxonomy" id="185202"/>
    <lineage>
        <taxon>Eukaryota</taxon>
        <taxon>Viridiplantae</taxon>
        <taxon>Streptophyta</taxon>
        <taxon>Embryophyta</taxon>
        <taxon>Tracheophyta</taxon>
        <taxon>Spermatophyta</taxon>
        <taxon>Magnoliopsida</taxon>
        <taxon>eudicotyledons</taxon>
        <taxon>Gunneridae</taxon>
        <taxon>Pentapetalae</taxon>
        <taxon>asterids</taxon>
        <taxon>campanulids</taxon>
        <taxon>Asterales</taxon>
        <taxon>Asteraceae</taxon>
        <taxon>Asteroideae</taxon>
        <taxon>Heliantheae alliance</taxon>
        <taxon>Millerieae</taxon>
        <taxon>Smallanthus</taxon>
    </lineage>
</organism>
<comment type="caution">
    <text evidence="1">The sequence shown here is derived from an EMBL/GenBank/DDBJ whole genome shotgun (WGS) entry which is preliminary data.</text>
</comment>
<name>A0ACB9BSU3_9ASTR</name>
<reference evidence="2" key="1">
    <citation type="journal article" date="2022" name="Mol. Ecol. Resour.">
        <title>The genomes of chicory, endive, great burdock and yacon provide insights into Asteraceae palaeo-polyploidization history and plant inulin production.</title>
        <authorList>
            <person name="Fan W."/>
            <person name="Wang S."/>
            <person name="Wang H."/>
            <person name="Wang A."/>
            <person name="Jiang F."/>
            <person name="Liu H."/>
            <person name="Zhao H."/>
            <person name="Xu D."/>
            <person name="Zhang Y."/>
        </authorList>
    </citation>
    <scope>NUCLEOTIDE SEQUENCE [LARGE SCALE GENOMIC DNA]</scope>
    <source>
        <strain evidence="2">cv. Yunnan</strain>
    </source>
</reference>
<gene>
    <name evidence="1" type="ORF">L1987_64774</name>
</gene>
<keyword evidence="2" id="KW-1185">Reference proteome</keyword>